<evidence type="ECO:0000256" key="4">
    <source>
        <dbReference type="ARBA" id="ARBA00023002"/>
    </source>
</evidence>
<accession>A0ABV9A1H3</accession>
<feature type="domain" description="Nitrite/Sulfite reductase ferredoxin-like" evidence="8">
    <location>
        <begin position="45"/>
        <end position="103"/>
    </location>
</feature>
<proteinExistence type="predicted"/>
<feature type="domain" description="Nitrite/Sulfite reductase ferredoxin-like" evidence="8">
    <location>
        <begin position="277"/>
        <end position="344"/>
    </location>
</feature>
<keyword evidence="3" id="KW-0479">Metal-binding</keyword>
<evidence type="ECO:0000256" key="2">
    <source>
        <dbReference type="ARBA" id="ARBA00022617"/>
    </source>
</evidence>
<protein>
    <submittedName>
        <fullName evidence="9">Precorrin-3B synthase</fullName>
        <ecNumber evidence="9">1.14.13.83</ecNumber>
    </submittedName>
</protein>
<dbReference type="Gene3D" id="3.30.413.10">
    <property type="entry name" value="Sulfite Reductase Hemoprotein, domain 1"/>
    <property type="match status" value="1"/>
</dbReference>
<evidence type="ECO:0000256" key="5">
    <source>
        <dbReference type="ARBA" id="ARBA00023004"/>
    </source>
</evidence>
<keyword evidence="10" id="KW-1185">Reference proteome</keyword>
<keyword evidence="5" id="KW-0408">Iron</keyword>
<dbReference type="InterPro" id="IPR045854">
    <property type="entry name" value="NO2/SO3_Rdtase_4Fe4S_sf"/>
</dbReference>
<evidence type="ECO:0000256" key="7">
    <source>
        <dbReference type="SAM" id="MobiDB-lite"/>
    </source>
</evidence>
<keyword evidence="2" id="KW-0349">Heme</keyword>
<dbReference type="InterPro" id="IPR012798">
    <property type="entry name" value="Cbl_synth_CobG-like"/>
</dbReference>
<dbReference type="InterPro" id="IPR005117">
    <property type="entry name" value="NiRdtase/SiRdtase_haem-b_fer"/>
</dbReference>
<evidence type="ECO:0000256" key="6">
    <source>
        <dbReference type="ARBA" id="ARBA00023014"/>
    </source>
</evidence>
<feature type="compositionally biased region" description="Basic and acidic residues" evidence="7">
    <location>
        <begin position="430"/>
        <end position="441"/>
    </location>
</feature>
<name>A0ABV9A1H3_9ACTN</name>
<dbReference type="SUPFAM" id="SSF56014">
    <property type="entry name" value="Nitrite and sulphite reductase 4Fe-4S domain-like"/>
    <property type="match status" value="2"/>
</dbReference>
<gene>
    <name evidence="9" type="primary">cobG</name>
    <name evidence="9" type="ORF">ACFPA8_01970</name>
</gene>
<dbReference type="RefSeq" id="WP_386441279.1">
    <property type="nucleotide sequence ID" value="NZ_JBHSFH010000003.1"/>
</dbReference>
<evidence type="ECO:0000313" key="10">
    <source>
        <dbReference type="Proteomes" id="UP001595997"/>
    </source>
</evidence>
<dbReference type="PANTHER" id="PTHR32439">
    <property type="entry name" value="FERREDOXIN--NITRITE REDUCTASE, CHLOROPLASTIC"/>
    <property type="match status" value="1"/>
</dbReference>
<dbReference type="Pfam" id="PF03460">
    <property type="entry name" value="NIR_SIR_ferr"/>
    <property type="match status" value="2"/>
</dbReference>
<feature type="region of interest" description="Disordered" evidence="7">
    <location>
        <begin position="1"/>
        <end position="30"/>
    </location>
</feature>
<organism evidence="9 10">
    <name type="scientific">Streptomyces ovatisporus</name>
    <dbReference type="NCBI Taxonomy" id="1128682"/>
    <lineage>
        <taxon>Bacteria</taxon>
        <taxon>Bacillati</taxon>
        <taxon>Actinomycetota</taxon>
        <taxon>Actinomycetes</taxon>
        <taxon>Kitasatosporales</taxon>
        <taxon>Streptomycetaceae</taxon>
        <taxon>Streptomyces</taxon>
    </lineage>
</organism>
<keyword evidence="6" id="KW-0411">Iron-sulfur</keyword>
<dbReference type="Gene3D" id="3.90.480.10">
    <property type="entry name" value="Sulfite Reductase Hemoprotein,Domain 2"/>
    <property type="match status" value="1"/>
</dbReference>
<dbReference type="GO" id="GO:0043818">
    <property type="term" value="F:precorrin-3B synthase activity"/>
    <property type="evidence" value="ECO:0007669"/>
    <property type="project" value="UniProtKB-EC"/>
</dbReference>
<sequence length="453" mass="47103">MPQLASTPRERDGTDVPAQDARPARDRGDACPGALRLHSADDGALARIRIPAGLLNAPQAHALAETAARMGDGHVDITSRGNLQLRGLDGQKGAELAARLDEAELLPSPRHERVRNIVASPLSGLDGLGHADVRPWAARLDELLCRSEDASRLSGRFLFALDDGRGDAAGLEADVTLIALPGRSEALLRVGDGPEGMRVPAEDAPAAALLAAETFLTAVRESGSRVWRVSELPQGREQFTPRLAGRLSSRGIPARLVTGLSTPAGSPPPPGVVDGGAGRCALSVLAPLGRLTSAQLHRLASLAEQFTDADGGDANGELRMTPWRGVVLPGLPRADAQAGLRQLHDAGLITDGASPWLGVSACTGLPGCARSHRDVRSDAARPAAGTPAGTSLLPVHWSGCERRCGRPKGDVVDVVAGEDGYTVAVQAEGSTRERPVPDGELAHAVASARAERE</sequence>
<dbReference type="InterPro" id="IPR036136">
    <property type="entry name" value="Nit/Sulf_reduc_fer-like_dom_sf"/>
</dbReference>
<keyword evidence="1" id="KW-0004">4Fe-4S</keyword>
<dbReference type="EC" id="1.14.13.83" evidence="9"/>
<dbReference type="EMBL" id="JBHSFH010000003">
    <property type="protein sequence ID" value="MFC4492901.1"/>
    <property type="molecule type" value="Genomic_DNA"/>
</dbReference>
<evidence type="ECO:0000313" key="9">
    <source>
        <dbReference type="EMBL" id="MFC4492901.1"/>
    </source>
</evidence>
<dbReference type="Proteomes" id="UP001595997">
    <property type="component" value="Unassembled WGS sequence"/>
</dbReference>
<evidence type="ECO:0000259" key="8">
    <source>
        <dbReference type="Pfam" id="PF03460"/>
    </source>
</evidence>
<evidence type="ECO:0000256" key="1">
    <source>
        <dbReference type="ARBA" id="ARBA00022485"/>
    </source>
</evidence>
<keyword evidence="4 9" id="KW-0560">Oxidoreductase</keyword>
<dbReference type="InterPro" id="IPR051329">
    <property type="entry name" value="NIR_SIR_4Fe-4S"/>
</dbReference>
<dbReference type="PANTHER" id="PTHR32439:SF9">
    <property type="entry name" value="BLR3264 PROTEIN"/>
    <property type="match status" value="1"/>
</dbReference>
<dbReference type="NCBIfam" id="TIGR02435">
    <property type="entry name" value="CobG"/>
    <property type="match status" value="1"/>
</dbReference>
<feature type="region of interest" description="Disordered" evidence="7">
    <location>
        <begin position="429"/>
        <end position="453"/>
    </location>
</feature>
<dbReference type="SUPFAM" id="SSF55124">
    <property type="entry name" value="Nitrite/Sulfite reductase N-terminal domain-like"/>
    <property type="match status" value="2"/>
</dbReference>
<evidence type="ECO:0000256" key="3">
    <source>
        <dbReference type="ARBA" id="ARBA00022723"/>
    </source>
</evidence>
<reference evidence="10" key="1">
    <citation type="journal article" date="2019" name="Int. J. Syst. Evol. Microbiol.">
        <title>The Global Catalogue of Microorganisms (GCM) 10K type strain sequencing project: providing services to taxonomists for standard genome sequencing and annotation.</title>
        <authorList>
            <consortium name="The Broad Institute Genomics Platform"/>
            <consortium name="The Broad Institute Genome Sequencing Center for Infectious Disease"/>
            <person name="Wu L."/>
            <person name="Ma J."/>
        </authorList>
    </citation>
    <scope>NUCLEOTIDE SEQUENCE [LARGE SCALE GENOMIC DNA]</scope>
    <source>
        <strain evidence="10">CGMCC 4.7357</strain>
    </source>
</reference>
<comment type="caution">
    <text evidence="9">The sequence shown here is derived from an EMBL/GenBank/DDBJ whole genome shotgun (WGS) entry which is preliminary data.</text>
</comment>